<keyword evidence="7" id="KW-0460">Magnesium</keyword>
<reference evidence="11" key="1">
    <citation type="submission" date="2019-06" db="EMBL/GenBank/DDBJ databases">
        <title>Alistipes onderdonkii subsp. vulgaris subsp. nov., Alistipes dispar sp. nov. and Alistipes communis sp. nov., isolated from human faeces, and creation of Alistipes onderdonkii subsp. onderdonkii subsp. nov.</title>
        <authorList>
            <person name="Sakamoto M."/>
            <person name="Ikeyama N."/>
            <person name="Ogata Y."/>
            <person name="Suda W."/>
            <person name="Iino T."/>
            <person name="Hattori M."/>
            <person name="Ohkuma M."/>
        </authorList>
    </citation>
    <scope>NUCLEOTIDE SEQUENCE [LARGE SCALE GENOMIC DNA]</scope>
    <source>
        <strain evidence="11">5CBH24</strain>
    </source>
</reference>
<dbReference type="OrthoDB" id="9811744at2"/>
<dbReference type="InterPro" id="IPR045031">
    <property type="entry name" value="DHP_synth-like"/>
</dbReference>
<accession>A0A4Y1WUQ8</accession>
<proteinExistence type="predicted"/>
<dbReference type="PANTHER" id="PTHR20941:SF1">
    <property type="entry name" value="FOLIC ACID SYNTHESIS PROTEIN FOL1"/>
    <property type="match status" value="1"/>
</dbReference>
<dbReference type="InterPro" id="IPR011005">
    <property type="entry name" value="Dihydropteroate_synth-like_sf"/>
</dbReference>
<comment type="cofactor">
    <cofactor evidence="2">
        <name>Mg(2+)</name>
        <dbReference type="ChEBI" id="CHEBI:18420"/>
    </cofactor>
</comment>
<evidence type="ECO:0000256" key="7">
    <source>
        <dbReference type="ARBA" id="ARBA00022842"/>
    </source>
</evidence>
<dbReference type="KEGG" id="acou:A5CBH24_19150"/>
<name>A0A4Y1WUQ8_9BACT</name>
<evidence type="ECO:0000259" key="9">
    <source>
        <dbReference type="PROSITE" id="PS50972"/>
    </source>
</evidence>
<evidence type="ECO:0000313" key="10">
    <source>
        <dbReference type="EMBL" id="BBL04602.1"/>
    </source>
</evidence>
<comment type="pathway">
    <text evidence="3">Cofactor biosynthesis; tetrahydrofolate biosynthesis; 7,8-dihydrofolate from 2-amino-4-hydroxy-6-hydroxymethyl-7,8-dihydropteridine diphosphate and 4-aminobenzoate: step 1/2.</text>
</comment>
<evidence type="ECO:0000256" key="3">
    <source>
        <dbReference type="ARBA" id="ARBA00004763"/>
    </source>
</evidence>
<dbReference type="GO" id="GO:0005829">
    <property type="term" value="C:cytosol"/>
    <property type="evidence" value="ECO:0007669"/>
    <property type="project" value="TreeGrafter"/>
</dbReference>
<dbReference type="Pfam" id="PF00809">
    <property type="entry name" value="Pterin_bind"/>
    <property type="match status" value="1"/>
</dbReference>
<feature type="domain" description="Pterin-binding" evidence="9">
    <location>
        <begin position="1"/>
        <end position="251"/>
    </location>
</feature>
<evidence type="ECO:0000256" key="2">
    <source>
        <dbReference type="ARBA" id="ARBA00001946"/>
    </source>
</evidence>
<comment type="catalytic activity">
    <reaction evidence="1">
        <text>(7,8-dihydropterin-6-yl)methyl diphosphate + 4-aminobenzoate = 7,8-dihydropteroate + diphosphate</text>
        <dbReference type="Rhea" id="RHEA:19949"/>
        <dbReference type="ChEBI" id="CHEBI:17836"/>
        <dbReference type="ChEBI" id="CHEBI:17839"/>
        <dbReference type="ChEBI" id="CHEBI:33019"/>
        <dbReference type="ChEBI" id="CHEBI:72950"/>
        <dbReference type="EC" id="2.5.1.15"/>
    </reaction>
</comment>
<dbReference type="AlphaFoldDB" id="A0A4Y1WUQ8"/>
<dbReference type="GO" id="GO:0046654">
    <property type="term" value="P:tetrahydrofolate biosynthetic process"/>
    <property type="evidence" value="ECO:0007669"/>
    <property type="project" value="TreeGrafter"/>
</dbReference>
<dbReference type="CDD" id="cd00739">
    <property type="entry name" value="DHPS"/>
    <property type="match status" value="1"/>
</dbReference>
<dbReference type="NCBIfam" id="TIGR01496">
    <property type="entry name" value="DHPS"/>
    <property type="match status" value="1"/>
</dbReference>
<keyword evidence="8" id="KW-0289">Folate biosynthesis</keyword>
<dbReference type="GO" id="GO:0046872">
    <property type="term" value="F:metal ion binding"/>
    <property type="evidence" value="ECO:0007669"/>
    <property type="project" value="UniProtKB-KW"/>
</dbReference>
<evidence type="ECO:0000256" key="1">
    <source>
        <dbReference type="ARBA" id="ARBA00000012"/>
    </source>
</evidence>
<protein>
    <recommendedName>
        <fullName evidence="4">dihydropteroate synthase</fullName>
        <ecNumber evidence="4">2.5.1.15</ecNumber>
    </recommendedName>
</protein>
<organism evidence="10 11">
    <name type="scientific">Alistipes communis</name>
    <dbReference type="NCBI Taxonomy" id="2585118"/>
    <lineage>
        <taxon>Bacteria</taxon>
        <taxon>Pseudomonadati</taxon>
        <taxon>Bacteroidota</taxon>
        <taxon>Bacteroidia</taxon>
        <taxon>Bacteroidales</taxon>
        <taxon>Rikenellaceae</taxon>
        <taxon>Alistipes</taxon>
    </lineage>
</organism>
<dbReference type="InterPro" id="IPR006390">
    <property type="entry name" value="DHP_synth_dom"/>
</dbReference>
<sequence>MTIVNVTPDSFFAGSRTPDWLDVERRVREAVEAGASVIDVGGYSSRPGADEVSPEEEWRRVDLGVGAVRSLSSDLPVSIDTFRSSVAARAIHKYGKVIINDISAGELDPLIVDVAAEHDVPYVAMHMKGDPRTMQSMTDYRDIVAEVVDYFRERTAQLRERGVRRIVVDPGFGFAKTLEQNYELLRGLHRLAELGYPVLAGVSRKSMIYKLLGTTPAEALNGTTALHWECLRQGAVILRAHDTREAVEVVRMFDQFMQA</sequence>
<dbReference type="EMBL" id="AP019735">
    <property type="protein sequence ID" value="BBL04602.1"/>
    <property type="molecule type" value="Genomic_DNA"/>
</dbReference>
<keyword evidence="6" id="KW-0479">Metal-binding</keyword>
<dbReference type="PROSITE" id="PS00793">
    <property type="entry name" value="DHPS_2"/>
    <property type="match status" value="1"/>
</dbReference>
<dbReference type="InterPro" id="IPR000489">
    <property type="entry name" value="Pterin-binding_dom"/>
</dbReference>
<gene>
    <name evidence="10" type="ORF">A5CBH24_19150</name>
</gene>
<dbReference type="PROSITE" id="PS50972">
    <property type="entry name" value="PTERIN_BINDING"/>
    <property type="match status" value="1"/>
</dbReference>
<dbReference type="GO" id="GO:0046656">
    <property type="term" value="P:folic acid biosynthetic process"/>
    <property type="evidence" value="ECO:0007669"/>
    <property type="project" value="UniProtKB-KW"/>
</dbReference>
<evidence type="ECO:0000256" key="6">
    <source>
        <dbReference type="ARBA" id="ARBA00022723"/>
    </source>
</evidence>
<dbReference type="GO" id="GO:0004156">
    <property type="term" value="F:dihydropteroate synthase activity"/>
    <property type="evidence" value="ECO:0007669"/>
    <property type="project" value="UniProtKB-EC"/>
</dbReference>
<dbReference type="SUPFAM" id="SSF51717">
    <property type="entry name" value="Dihydropteroate synthetase-like"/>
    <property type="match status" value="1"/>
</dbReference>
<dbReference type="PANTHER" id="PTHR20941">
    <property type="entry name" value="FOLATE SYNTHESIS PROTEINS"/>
    <property type="match status" value="1"/>
</dbReference>
<dbReference type="EC" id="2.5.1.15" evidence="4"/>
<dbReference type="Proteomes" id="UP000318946">
    <property type="component" value="Chromosome"/>
</dbReference>
<keyword evidence="5" id="KW-0808">Transferase</keyword>
<evidence type="ECO:0000313" key="11">
    <source>
        <dbReference type="Proteomes" id="UP000318946"/>
    </source>
</evidence>
<keyword evidence="11" id="KW-1185">Reference proteome</keyword>
<evidence type="ECO:0000256" key="5">
    <source>
        <dbReference type="ARBA" id="ARBA00022679"/>
    </source>
</evidence>
<evidence type="ECO:0000256" key="8">
    <source>
        <dbReference type="ARBA" id="ARBA00022909"/>
    </source>
</evidence>
<dbReference type="Gene3D" id="3.20.20.20">
    <property type="entry name" value="Dihydropteroate synthase-like"/>
    <property type="match status" value="1"/>
</dbReference>
<evidence type="ECO:0000256" key="4">
    <source>
        <dbReference type="ARBA" id="ARBA00012458"/>
    </source>
</evidence>